<name>A0A554XM72_9BURK</name>
<comment type="caution">
    <text evidence="1">The sequence shown here is derived from an EMBL/GenBank/DDBJ whole genome shotgun (WGS) entry which is preliminary data.</text>
</comment>
<organism evidence="1 2">
    <name type="scientific">Tepidimonas fonticaldi</name>
    <dbReference type="NCBI Taxonomy" id="1101373"/>
    <lineage>
        <taxon>Bacteria</taxon>
        <taxon>Pseudomonadati</taxon>
        <taxon>Pseudomonadota</taxon>
        <taxon>Betaproteobacteria</taxon>
        <taxon>Burkholderiales</taxon>
        <taxon>Tepidimonas</taxon>
    </lineage>
</organism>
<protein>
    <recommendedName>
        <fullName evidence="3">DUF3025 domain-containing protein</fullName>
    </recommendedName>
</protein>
<dbReference type="AlphaFoldDB" id="A0A554XM72"/>
<proteinExistence type="predicted"/>
<dbReference type="InterPro" id="IPR021390">
    <property type="entry name" value="DUF3025"/>
</dbReference>
<dbReference type="Proteomes" id="UP000316388">
    <property type="component" value="Unassembled WGS sequence"/>
</dbReference>
<evidence type="ECO:0008006" key="3">
    <source>
        <dbReference type="Google" id="ProtNLM"/>
    </source>
</evidence>
<evidence type="ECO:0000313" key="2">
    <source>
        <dbReference type="Proteomes" id="UP000316388"/>
    </source>
</evidence>
<accession>A0A554XM72</accession>
<dbReference type="Pfam" id="PF11227">
    <property type="entry name" value="DUF3025"/>
    <property type="match status" value="1"/>
</dbReference>
<dbReference type="EMBL" id="VJOO01000012">
    <property type="protein sequence ID" value="TSE36919.1"/>
    <property type="molecule type" value="Genomic_DNA"/>
</dbReference>
<gene>
    <name evidence="1" type="ORF">Tfont_01488</name>
</gene>
<evidence type="ECO:0000313" key="1">
    <source>
        <dbReference type="EMBL" id="TSE36919.1"/>
    </source>
</evidence>
<dbReference type="RefSeq" id="WP_260682307.1">
    <property type="nucleotide sequence ID" value="NZ_VJOO01000012.1"/>
</dbReference>
<reference evidence="1 2" key="1">
    <citation type="submission" date="2019-07" db="EMBL/GenBank/DDBJ databases">
        <title>Tepidimonas fonticaldi AT-A2 draft genome.</title>
        <authorList>
            <person name="Da Costa M.S."/>
            <person name="Froufe H.J.C."/>
            <person name="Egas C."/>
            <person name="Albuquerque L."/>
        </authorList>
    </citation>
    <scope>NUCLEOTIDE SEQUENCE [LARGE SCALE GENOMIC DNA]</scope>
    <source>
        <strain evidence="1 2">AT-A2</strain>
    </source>
</reference>
<sequence>MRVRGADAPWLRPYAASLAWLDAAPPDTRTAQRLESLRQRPGAASAVPTFVPHEWLPTGEAYEAFIHRTGQVPTRDNAHDAFNGLVWWRFPATKARLNRLQATEIARLGIGGRRGPVRDALTVFDENGALLHAPPALWAALRARDWHTLFVAQRAWWREAALVLFGHALLEQLQRPHKALTAHVLCVPMPAPPLDPEPNVDGDGAAPHPWDAALAATLDGWSAEAWAAKPFAPLPVLGVPGWWPDNAHASFYDDARVFRPPRPPTPIGAGAAGA</sequence>